<dbReference type="InterPro" id="IPR038718">
    <property type="entry name" value="SNF2-like_sf"/>
</dbReference>
<dbReference type="InterPro" id="IPR011011">
    <property type="entry name" value="Znf_FYVE_PHD"/>
</dbReference>
<proteinExistence type="predicted"/>
<protein>
    <submittedName>
        <fullName evidence="6">SNF2 family N-terminal domain-containing protein</fullName>
    </submittedName>
</protein>
<dbReference type="SMART" id="SM00487">
    <property type="entry name" value="DEXDc"/>
    <property type="match status" value="1"/>
</dbReference>
<accession>A0A5N7CCX6</accession>
<evidence type="ECO:0000313" key="6">
    <source>
        <dbReference type="EMBL" id="KAE8391964.1"/>
    </source>
</evidence>
<feature type="compositionally biased region" description="Low complexity" evidence="4">
    <location>
        <begin position="59"/>
        <end position="77"/>
    </location>
</feature>
<dbReference type="PANTHER" id="PTHR10799">
    <property type="entry name" value="SNF2/RAD54 HELICASE FAMILY"/>
    <property type="match status" value="1"/>
</dbReference>
<dbReference type="OrthoDB" id="288590at2759"/>
<dbReference type="Gene3D" id="3.40.50.10810">
    <property type="entry name" value="Tandem AAA-ATPase domain"/>
    <property type="match status" value="1"/>
</dbReference>
<keyword evidence="1" id="KW-0547">Nucleotide-binding</keyword>
<organism evidence="6">
    <name type="scientific">Petromyces alliaceus</name>
    <name type="common">Aspergillus alliaceus</name>
    <dbReference type="NCBI Taxonomy" id="209559"/>
    <lineage>
        <taxon>Eukaryota</taxon>
        <taxon>Fungi</taxon>
        <taxon>Dikarya</taxon>
        <taxon>Ascomycota</taxon>
        <taxon>Pezizomycotina</taxon>
        <taxon>Eurotiomycetes</taxon>
        <taxon>Eurotiomycetidae</taxon>
        <taxon>Eurotiales</taxon>
        <taxon>Aspergillaceae</taxon>
        <taxon>Aspergillus</taxon>
        <taxon>Aspergillus subgen. Circumdati</taxon>
    </lineage>
</organism>
<evidence type="ECO:0000259" key="5">
    <source>
        <dbReference type="PROSITE" id="PS51192"/>
    </source>
</evidence>
<evidence type="ECO:0000256" key="4">
    <source>
        <dbReference type="SAM" id="MobiDB-lite"/>
    </source>
</evidence>
<dbReference type="PROSITE" id="PS51192">
    <property type="entry name" value="HELICASE_ATP_BIND_1"/>
    <property type="match status" value="1"/>
</dbReference>
<dbReference type="AlphaFoldDB" id="A0A5N7CCX6"/>
<dbReference type="InterPro" id="IPR000330">
    <property type="entry name" value="SNF2_N"/>
</dbReference>
<keyword evidence="2" id="KW-0378">Hydrolase</keyword>
<evidence type="ECO:0000256" key="3">
    <source>
        <dbReference type="ARBA" id="ARBA00022840"/>
    </source>
</evidence>
<dbReference type="InterPro" id="IPR014001">
    <property type="entry name" value="Helicase_ATP-bd"/>
</dbReference>
<dbReference type="SUPFAM" id="SSF57903">
    <property type="entry name" value="FYVE/PHD zinc finger"/>
    <property type="match status" value="1"/>
</dbReference>
<dbReference type="CDD" id="cd18793">
    <property type="entry name" value="SF2_C_SNF"/>
    <property type="match status" value="1"/>
</dbReference>
<dbReference type="GO" id="GO:0005524">
    <property type="term" value="F:ATP binding"/>
    <property type="evidence" value="ECO:0007669"/>
    <property type="project" value="InterPro"/>
</dbReference>
<feature type="region of interest" description="Disordered" evidence="4">
    <location>
        <begin position="59"/>
        <end position="85"/>
    </location>
</feature>
<gene>
    <name evidence="6" type="ORF">BDV23DRAFT_171312</name>
</gene>
<name>A0A5N7CCX6_PETAA</name>
<dbReference type="GO" id="GO:0016787">
    <property type="term" value="F:hydrolase activity"/>
    <property type="evidence" value="ECO:0007669"/>
    <property type="project" value="UniProtKB-KW"/>
</dbReference>
<dbReference type="CDD" id="cd17919">
    <property type="entry name" value="DEXHc_Snf"/>
    <property type="match status" value="1"/>
</dbReference>
<dbReference type="InterPro" id="IPR027417">
    <property type="entry name" value="P-loop_NTPase"/>
</dbReference>
<evidence type="ECO:0000256" key="1">
    <source>
        <dbReference type="ARBA" id="ARBA00022741"/>
    </source>
</evidence>
<reference evidence="6" key="1">
    <citation type="submission" date="2019-04" db="EMBL/GenBank/DDBJ databases">
        <title>Friends and foes A comparative genomics studyof 23 Aspergillus species from section Flavi.</title>
        <authorList>
            <consortium name="DOE Joint Genome Institute"/>
            <person name="Kjaerbolling I."/>
            <person name="Vesth T."/>
            <person name="Frisvad J.C."/>
            <person name="Nybo J.L."/>
            <person name="Theobald S."/>
            <person name="Kildgaard S."/>
            <person name="Isbrandt T."/>
            <person name="Kuo A."/>
            <person name="Sato A."/>
            <person name="Lyhne E.K."/>
            <person name="Kogle M.E."/>
            <person name="Wiebenga A."/>
            <person name="Kun R.S."/>
            <person name="Lubbers R.J."/>
            <person name="Makela M.R."/>
            <person name="Barry K."/>
            <person name="Chovatia M."/>
            <person name="Clum A."/>
            <person name="Daum C."/>
            <person name="Haridas S."/>
            <person name="He G."/>
            <person name="LaButti K."/>
            <person name="Lipzen A."/>
            <person name="Mondo S."/>
            <person name="Riley R."/>
            <person name="Salamov A."/>
            <person name="Simmons B.A."/>
            <person name="Magnuson J.K."/>
            <person name="Henrissat B."/>
            <person name="Mortensen U.H."/>
            <person name="Larsen T.O."/>
            <person name="Devries R.P."/>
            <person name="Grigoriev I.V."/>
            <person name="Machida M."/>
            <person name="Baker S.E."/>
            <person name="Andersen M.R."/>
        </authorList>
    </citation>
    <scope>NUCLEOTIDE SEQUENCE [LARGE SCALE GENOMIC DNA]</scope>
    <source>
        <strain evidence="6">IBT 14317</strain>
    </source>
</reference>
<dbReference type="Proteomes" id="UP000326877">
    <property type="component" value="Unassembled WGS sequence"/>
</dbReference>
<dbReference type="Gene3D" id="3.40.50.300">
    <property type="entry name" value="P-loop containing nucleotide triphosphate hydrolases"/>
    <property type="match status" value="1"/>
</dbReference>
<evidence type="ECO:0000256" key="2">
    <source>
        <dbReference type="ARBA" id="ARBA00022801"/>
    </source>
</evidence>
<sequence length="886" mass="100873">MASPRFELLWLPLPSFSCDFSIRRPTSSWKIISRFNFSSDKTQSNMNVEGLHEMLSEGSSSSLTPWSSPLTSLSSRTPSPPTPPLPYNDLEHPVLKDDTKSHLTVTSTYAQDCLSGLALRDEGRYNPCVLKSTVDVVRGIEIKRDAFFASIKDIVLPLLGAKEQFYQTRHNWGVSVQPYQELESQPIGLRAKLKPYQLQGLSFLLHLRNNGVGGILGDEMGLGKTVQALALFQYIKEHENEVHLGKPGPFLVVSPCSVMETWLSEISKWTPELTSIKLHGTPCKKAEIKKILTAREGKIQKSLTPAVDIVVTSYETLISDIRWFRNFTWRYVVLDEGHRIKDNQSQRSKAIQGLRAEFKLILTGTPVQNNLKELWSIFHWLYPGVFIPPTAECFEEAFSLGGGKFDPKFLEHVQNFLSLIMLRRVKDSPEVGLSIPTKTETVLSVPLSDFQRSLYLRILTGIENFSLDGHGGIPCEHKSRTEAHQQFNMAREQSDRGFTDGPSRLLAKNFKTKKYRILSNILMELRKCSIHPYLLEDAVPEPYEIGVHIIANSGKYIVLFKMIEHFVIAHREKIVIFSNFTQALNLCEDLLLFFQNSGDAVRWVRLDGSTSSARRNLSTHLFQNDPSSSIVIFLDEDWNPQVMRQAEARVHRIGQTRPVRIFKLQSKGTVEEQISRRTAKKEHVAAKVMEDIHAAYDECTFLKAFDSQGLVNEMDTGDLSALIHSRPVLISDKLNAKDLSWLDWNMILNAWLTRAERVKTNIFDGKKVDTRFRSLSIYEALPEDLCRADRRIGKERTVMIDGFSVGKDSINLAALSDAKDSNLTQGDLKQMVHETTCFLCRKFNPLKCDLCPLAFHKECLESISVFRRDKLRFLCRWSFILLFDLL</sequence>
<keyword evidence="3" id="KW-0067">ATP-binding</keyword>
<dbReference type="EMBL" id="ML735241">
    <property type="protein sequence ID" value="KAE8391964.1"/>
    <property type="molecule type" value="Genomic_DNA"/>
</dbReference>
<dbReference type="SUPFAM" id="SSF52540">
    <property type="entry name" value="P-loop containing nucleoside triphosphate hydrolases"/>
    <property type="match status" value="2"/>
</dbReference>
<feature type="domain" description="Helicase ATP-binding" evidence="5">
    <location>
        <begin position="205"/>
        <end position="384"/>
    </location>
</feature>
<dbReference type="InterPro" id="IPR049730">
    <property type="entry name" value="SNF2/RAD54-like_C"/>
</dbReference>
<dbReference type="Pfam" id="PF00176">
    <property type="entry name" value="SNF2-rel_dom"/>
    <property type="match status" value="1"/>
</dbReference>